<organism evidence="6 7">
    <name type="scientific">Pristionchus mayeri</name>
    <dbReference type="NCBI Taxonomy" id="1317129"/>
    <lineage>
        <taxon>Eukaryota</taxon>
        <taxon>Metazoa</taxon>
        <taxon>Ecdysozoa</taxon>
        <taxon>Nematoda</taxon>
        <taxon>Chromadorea</taxon>
        <taxon>Rhabditida</taxon>
        <taxon>Rhabditina</taxon>
        <taxon>Diplogasteromorpha</taxon>
        <taxon>Diplogasteroidea</taxon>
        <taxon>Neodiplogasteridae</taxon>
        <taxon>Pristionchus</taxon>
    </lineage>
</organism>
<evidence type="ECO:0000313" key="7">
    <source>
        <dbReference type="Proteomes" id="UP001328107"/>
    </source>
</evidence>
<evidence type="ECO:0000256" key="2">
    <source>
        <dbReference type="ARBA" id="ARBA00022900"/>
    </source>
</evidence>
<dbReference type="GO" id="GO:0004867">
    <property type="term" value="F:serine-type endopeptidase inhibitor activity"/>
    <property type="evidence" value="ECO:0007669"/>
    <property type="project" value="UniProtKB-KW"/>
</dbReference>
<name>A0AAN4ZAT6_9BILA</name>
<keyword evidence="7" id="KW-1185">Reference proteome</keyword>
<dbReference type="InterPro" id="IPR051368">
    <property type="entry name" value="SerProtInhib-TIL_Domain"/>
</dbReference>
<evidence type="ECO:0000256" key="3">
    <source>
        <dbReference type="ARBA" id="ARBA00023157"/>
    </source>
</evidence>
<protein>
    <recommendedName>
        <fullName evidence="5">TIL domain-containing protein</fullName>
    </recommendedName>
</protein>
<comment type="caution">
    <text evidence="6">The sequence shown here is derived from an EMBL/GenBank/DDBJ whole genome shotgun (WGS) entry which is preliminary data.</text>
</comment>
<dbReference type="PANTHER" id="PTHR23259">
    <property type="entry name" value="RIDDLE"/>
    <property type="match status" value="1"/>
</dbReference>
<evidence type="ECO:0000313" key="6">
    <source>
        <dbReference type="EMBL" id="GMR35651.1"/>
    </source>
</evidence>
<evidence type="ECO:0000256" key="1">
    <source>
        <dbReference type="ARBA" id="ARBA00022690"/>
    </source>
</evidence>
<dbReference type="CDD" id="cd19941">
    <property type="entry name" value="TIL"/>
    <property type="match status" value="1"/>
</dbReference>
<dbReference type="SUPFAM" id="SSF57567">
    <property type="entry name" value="Serine protease inhibitors"/>
    <property type="match status" value="1"/>
</dbReference>
<dbReference type="Pfam" id="PF01826">
    <property type="entry name" value="TIL"/>
    <property type="match status" value="1"/>
</dbReference>
<reference evidence="7" key="1">
    <citation type="submission" date="2022-10" db="EMBL/GenBank/DDBJ databases">
        <title>Genome assembly of Pristionchus species.</title>
        <authorList>
            <person name="Yoshida K."/>
            <person name="Sommer R.J."/>
        </authorList>
    </citation>
    <scope>NUCLEOTIDE SEQUENCE [LARGE SCALE GENOMIC DNA]</scope>
    <source>
        <strain evidence="7">RS5460</strain>
    </source>
</reference>
<dbReference type="Gene3D" id="2.10.25.10">
    <property type="entry name" value="Laminin"/>
    <property type="match status" value="1"/>
</dbReference>
<proteinExistence type="predicted"/>
<dbReference type="AlphaFoldDB" id="A0AAN4ZAT6"/>
<evidence type="ECO:0000259" key="5">
    <source>
        <dbReference type="Pfam" id="PF01826"/>
    </source>
</evidence>
<dbReference type="InterPro" id="IPR002919">
    <property type="entry name" value="TIL_dom"/>
</dbReference>
<evidence type="ECO:0000256" key="4">
    <source>
        <dbReference type="SAM" id="SignalP"/>
    </source>
</evidence>
<keyword evidence="1" id="KW-0646">Protease inhibitor</keyword>
<accession>A0AAN4ZAT6</accession>
<feature type="signal peptide" evidence="4">
    <location>
        <begin position="1"/>
        <end position="18"/>
    </location>
</feature>
<keyword evidence="2" id="KW-0722">Serine protease inhibitor</keyword>
<feature type="domain" description="TIL" evidence="5">
    <location>
        <begin position="21"/>
        <end position="73"/>
    </location>
</feature>
<sequence length="74" mass="8053">MRSLLIVALFALVVFSFAENCGENEDFRACATKCEPTCANKMPACVMMCAPAACQCKDGFARHDGKCIDVRKCP</sequence>
<dbReference type="InterPro" id="IPR036084">
    <property type="entry name" value="Ser_inhib-like_sf"/>
</dbReference>
<gene>
    <name evidence="6" type="ORF">PMAYCL1PPCAC_05846</name>
</gene>
<keyword evidence="4" id="KW-0732">Signal</keyword>
<keyword evidence="3" id="KW-1015">Disulfide bond</keyword>
<dbReference type="Proteomes" id="UP001328107">
    <property type="component" value="Unassembled WGS sequence"/>
</dbReference>
<feature type="chain" id="PRO_5043025626" description="TIL domain-containing protein" evidence="4">
    <location>
        <begin position="19"/>
        <end position="74"/>
    </location>
</feature>
<dbReference type="EMBL" id="BTRK01000002">
    <property type="protein sequence ID" value="GMR35651.1"/>
    <property type="molecule type" value="Genomic_DNA"/>
</dbReference>
<dbReference type="PANTHER" id="PTHR23259:SF70">
    <property type="entry name" value="ACCESSORY GLAND PROTEIN ACP62F-RELATED"/>
    <property type="match status" value="1"/>
</dbReference>